<evidence type="ECO:0000256" key="1">
    <source>
        <dbReference type="SAM" id="MobiDB-lite"/>
    </source>
</evidence>
<dbReference type="RefSeq" id="WP_154615107.1">
    <property type="nucleotide sequence ID" value="NZ_CP053660.1"/>
</dbReference>
<dbReference type="Pfam" id="PF00754">
    <property type="entry name" value="F5_F8_type_C"/>
    <property type="match status" value="1"/>
</dbReference>
<feature type="transmembrane region" description="Helical" evidence="2">
    <location>
        <begin position="339"/>
        <end position="357"/>
    </location>
</feature>
<feature type="domain" description="F5/8 type C" evidence="3">
    <location>
        <begin position="756"/>
        <end position="826"/>
    </location>
</feature>
<feature type="transmembrane region" description="Helical" evidence="2">
    <location>
        <begin position="267"/>
        <end position="291"/>
    </location>
</feature>
<evidence type="ECO:0000313" key="6">
    <source>
        <dbReference type="EMBL" id="MTB95670.1"/>
    </source>
</evidence>
<feature type="compositionally biased region" description="Low complexity" evidence="1">
    <location>
        <begin position="32"/>
        <end position="51"/>
    </location>
</feature>
<feature type="domain" description="Alpha-(1-&gt;3)-arabinofuranosyltransferase N-terminal GT-C" evidence="4">
    <location>
        <begin position="72"/>
        <end position="730"/>
    </location>
</feature>
<sequence length="1433" mass="149539">MSTSPDTDLGTDPGTEPRTARGAEPRTRRGAAPDPITDPASDSASAPRAVAPADRSPEGVFRFRLLAACAVLVGLAFVQGPGLLAADTKLDLALAPVDWLSRALHLWDAEGAFGQLQNQAYGYLWPMGPFFVLGWLVDLPGWVVQRLWQGLVMSVALAGAAKVARALGVRSDLACLVAGFAFALSPRLLTTLGPISIEAWPSALAPWVLLPLVRGATQGSPRRAAALAALGVAMVGGVNAAATFAVLPLGIVWLLTRTPGPRRRALMLWWPLFTALATAWWLVPLFVMGAYSPPFLDFIETTSVTTFPTTLFDALRGTSNWVPYADAGSRAGNDLLRTSWVIVLSGVLLLLGVAGLLDRRTPHRAFLGLSLLVGVLMVTAGHRGVVEGWLSVPVAELLDGVLAPLRNVHKFDPIIRLPLVIGLAFVVDRTLTALREQRDAPRADRVNRRVLVAAVVLAVVGCAAPAVQGRIEPAGATLGVPDYWQQAADYVAAESDGGTALLLPGSPFGEYLWGDTADEPMQWLADSRWAVRNVIPLTPPATIRMLDGIERRMAEGHGSPGLTAALRRAGVEHLVVRNDLQRSDDVPDPVLVHQALASSPGIEQVAAFGPTVGGDAHLRDDQQRVLVNGGWQAERAAVEVYAVGPAPAAVSAAEPTVLAAGPEDLPDLLDLDVLGSAPTVLAPDAEAAADPGRVVLTDGLRERERSFARIHDGSSAVTTPGDVRREDRPVPDYPLGGPGDMDRWTTTARLEGAAAISASSSVSDGGTAGGSERGALPYAALDGAPDTAWDSGFRNDDTSWWRVDLEEPLDVEELTVTAAAHDGRQRLRVVTEHGASEPVELSPGGTRRVLLPAGEDGSTTVDWLRVEGVGGPSAARLAVAEVDVPGLVVRRVLDLPTLPEEWGAPDAIVLRADLDARTGCVEVALRDRCAAGRDRASEDGPVVRRSFELPAPASYDASLTVRPRAGVALDQLVLRDQPVGATASSLALPDPRAGAVAAIDGDRSTTWLADPDDDQVELRLSWLGARLVTGLDLDLDADVAARLPDRVLLTFTRGGRTVEVREVELGRDGRAVFGGVRADGLRIQVLSAEQASDLAFDGSSRLVPVGVGEVSVTGVPFLPLGLTDRPVTRACGTGPDLQIGPRRLRTAVTASALELLQGATVPARPCGPGTAGPLALPAGAVAVAAERSDAFDAASVVLTSTTDPGPASAPAPAVEDLDGPVRRVLAPAPGDAVVALRENANAGWVATQDGEELEPVVLDGWQQGFRLAGDGPVEVRFAPDTTYRAGLLGGAVALVGLLVVLVLTRRRWAGPVPPALTDRRVPPAAAAVVALAGAGLVAGTVGLLVGAVAIGLTVLLVRRAPEVAPWALALPLLAAAAAYAVTPWGSSAGWAGDQAWVGYLSVVPLVAVVATIGSARRGGTRRFKRIAGTSSTR</sequence>
<feature type="transmembrane region" description="Helical" evidence="2">
    <location>
        <begin position="65"/>
        <end position="86"/>
    </location>
</feature>
<feature type="transmembrane region" description="Helical" evidence="2">
    <location>
        <begin position="414"/>
        <end position="432"/>
    </location>
</feature>
<evidence type="ECO:0000259" key="3">
    <source>
        <dbReference type="Pfam" id="PF00754"/>
    </source>
</evidence>
<keyword evidence="7" id="KW-1185">Reference proteome</keyword>
<keyword evidence="2" id="KW-0472">Membrane</keyword>
<name>A0A6I3JC24_9ACTN</name>
<keyword evidence="2" id="KW-0812">Transmembrane</keyword>
<feature type="transmembrane region" description="Helical" evidence="2">
    <location>
        <begin position="1324"/>
        <end position="1357"/>
    </location>
</feature>
<feature type="domain" description="Arabinofuranosyltransferase D third carbohydrate binding module" evidence="5">
    <location>
        <begin position="983"/>
        <end position="1114"/>
    </location>
</feature>
<feature type="compositionally biased region" description="Basic and acidic residues" evidence="1">
    <location>
        <begin position="18"/>
        <end position="27"/>
    </location>
</feature>
<dbReference type="Gene3D" id="2.60.120.260">
    <property type="entry name" value="Galactose-binding domain-like"/>
    <property type="match status" value="1"/>
</dbReference>
<organism evidence="6 7">
    <name type="scientific">Nocardioides marmotae</name>
    <dbReference type="NCBI Taxonomy" id="2663857"/>
    <lineage>
        <taxon>Bacteria</taxon>
        <taxon>Bacillati</taxon>
        <taxon>Actinomycetota</taxon>
        <taxon>Actinomycetes</taxon>
        <taxon>Propionibacteriales</taxon>
        <taxon>Nocardioidaceae</taxon>
        <taxon>Nocardioides</taxon>
    </lineage>
</organism>
<feature type="transmembrane region" description="Helical" evidence="2">
    <location>
        <begin position="1396"/>
        <end position="1415"/>
    </location>
</feature>
<accession>A0A6I3JC24</accession>
<proteinExistence type="predicted"/>
<feature type="transmembrane region" description="Helical" evidence="2">
    <location>
        <begin position="224"/>
        <end position="255"/>
    </location>
</feature>
<feature type="region of interest" description="Disordered" evidence="1">
    <location>
        <begin position="713"/>
        <end position="741"/>
    </location>
</feature>
<feature type="transmembrane region" description="Helical" evidence="2">
    <location>
        <begin position="364"/>
        <end position="382"/>
    </location>
</feature>
<dbReference type="Pfam" id="PF11847">
    <property type="entry name" value="GT-C_AftD"/>
    <property type="match status" value="1"/>
</dbReference>
<dbReference type="InterPro" id="IPR008979">
    <property type="entry name" value="Galactose-bd-like_sf"/>
</dbReference>
<keyword evidence="2" id="KW-1133">Transmembrane helix</keyword>
<dbReference type="GO" id="GO:0016740">
    <property type="term" value="F:transferase activity"/>
    <property type="evidence" value="ECO:0007669"/>
    <property type="project" value="InterPro"/>
</dbReference>
<feature type="region of interest" description="Disordered" evidence="1">
    <location>
        <begin position="1"/>
        <end position="51"/>
    </location>
</feature>
<dbReference type="EMBL" id="WLCI01000011">
    <property type="protein sequence ID" value="MTB95670.1"/>
    <property type="molecule type" value="Genomic_DNA"/>
</dbReference>
<evidence type="ECO:0000256" key="2">
    <source>
        <dbReference type="SAM" id="Phobius"/>
    </source>
</evidence>
<evidence type="ECO:0000259" key="4">
    <source>
        <dbReference type="Pfam" id="PF11847"/>
    </source>
</evidence>
<dbReference type="Proteomes" id="UP000433406">
    <property type="component" value="Unassembled WGS sequence"/>
</dbReference>
<dbReference type="InterPro" id="IPR021798">
    <property type="entry name" value="AftD_N"/>
</dbReference>
<dbReference type="Pfam" id="PF24607">
    <property type="entry name" value="CBM_AftD"/>
    <property type="match status" value="1"/>
</dbReference>
<feature type="transmembrane region" description="Helical" evidence="2">
    <location>
        <begin position="173"/>
        <end position="197"/>
    </location>
</feature>
<evidence type="ECO:0000259" key="5">
    <source>
        <dbReference type="Pfam" id="PF24607"/>
    </source>
</evidence>
<dbReference type="InterPro" id="IPR000421">
    <property type="entry name" value="FA58C"/>
</dbReference>
<evidence type="ECO:0000313" key="7">
    <source>
        <dbReference type="Proteomes" id="UP000433406"/>
    </source>
</evidence>
<dbReference type="SUPFAM" id="SSF49785">
    <property type="entry name" value="Galactose-binding domain-like"/>
    <property type="match status" value="1"/>
</dbReference>
<feature type="transmembrane region" description="Helical" evidence="2">
    <location>
        <begin position="1364"/>
        <end position="1384"/>
    </location>
</feature>
<dbReference type="InterPro" id="IPR056997">
    <property type="entry name" value="CBM_AftD"/>
</dbReference>
<comment type="caution">
    <text evidence="6">The sequence shown here is derived from an EMBL/GenBank/DDBJ whole genome shotgun (WGS) entry which is preliminary data.</text>
</comment>
<gene>
    <name evidence="6" type="ORF">GGQ22_11290</name>
</gene>
<reference evidence="6 7" key="1">
    <citation type="submission" date="2019-10" db="EMBL/GenBank/DDBJ databases">
        <title>Nocardioides novel species isolated from the excrement of Marmot.</title>
        <authorList>
            <person name="Zhang G."/>
        </authorList>
    </citation>
    <scope>NUCLEOTIDE SEQUENCE [LARGE SCALE GENOMIC DNA]</scope>
    <source>
        <strain evidence="7">zg-579</strain>
    </source>
</reference>
<protein>
    <submittedName>
        <fullName evidence="6">DUF3367 domain-containing protein</fullName>
    </submittedName>
</protein>